<feature type="transmembrane region" description="Helical" evidence="6">
    <location>
        <begin position="92"/>
        <end position="115"/>
    </location>
</feature>
<sequence length="428" mass="47996">MADKSLQDTFHQRALIDDNRSASLIACSIFFIVFPTIIVAFRFVARFMRKLPLGLDDYFTLPALVFVILLCVLNILSTNYGVGKHVIAANPATIYVVVKIGYFIAMAYTWVHFFVKWSILLLYRRIFGMHKKWFRIAFWSIGVYVTCWALSLFIVALTYCQPISFFWLRATPAAIQGRIDGKCGPDAPKVVQFTNAFNSVADFALLIVPFVALRKLQIKFHRKIELIAIFTIGAFACAAGLVRFAASLDIKGLTTDFTWVYSAAYNWTAIEAGIGLVCACFPVIAPLFKAQALQQRYKIVLETLRSSRAGSRIGFRWFRSRNSSDNAQGSRSSEGTLHKKLPVFSNCTTCGYSLDGKSELPPLPPAPRFREAFQGRQLLHPGLGDPRVVNEVYRGVEPGNMGLDKDRKPLPMEGIKVRTHIETANIPN</sequence>
<protein>
    <recommendedName>
        <fullName evidence="7">Rhodopsin domain-containing protein</fullName>
    </recommendedName>
</protein>
<proteinExistence type="inferred from homology"/>
<comment type="similarity">
    <text evidence="5">Belongs to the SAT4 family.</text>
</comment>
<accession>U1I099</accession>
<dbReference type="PANTHER" id="PTHR33048:SF47">
    <property type="entry name" value="INTEGRAL MEMBRANE PROTEIN-RELATED"/>
    <property type="match status" value="1"/>
</dbReference>
<keyword evidence="3 6" id="KW-1133">Transmembrane helix</keyword>
<dbReference type="InterPro" id="IPR049326">
    <property type="entry name" value="Rhodopsin_dom_fungi"/>
</dbReference>
<evidence type="ECO:0000256" key="3">
    <source>
        <dbReference type="ARBA" id="ARBA00022989"/>
    </source>
</evidence>
<evidence type="ECO:0000256" key="2">
    <source>
        <dbReference type="ARBA" id="ARBA00022692"/>
    </source>
</evidence>
<dbReference type="EMBL" id="KE720815">
    <property type="protein sequence ID" value="ERF75274.1"/>
    <property type="molecule type" value="Genomic_DNA"/>
</dbReference>
<comment type="subcellular location">
    <subcellularLocation>
        <location evidence="1">Membrane</location>
        <topology evidence="1">Multi-pass membrane protein</topology>
    </subcellularLocation>
</comment>
<dbReference type="eggNOG" id="ENOG502SKHN">
    <property type="taxonomic scope" value="Eukaryota"/>
</dbReference>
<dbReference type="Pfam" id="PF20684">
    <property type="entry name" value="Fung_rhodopsin"/>
    <property type="match status" value="1"/>
</dbReference>
<gene>
    <name evidence="8" type="ORF">EPUS_00066</name>
</gene>
<evidence type="ECO:0000256" key="5">
    <source>
        <dbReference type="ARBA" id="ARBA00038359"/>
    </source>
</evidence>
<keyword evidence="2 6" id="KW-0812">Transmembrane</keyword>
<evidence type="ECO:0000256" key="6">
    <source>
        <dbReference type="SAM" id="Phobius"/>
    </source>
</evidence>
<dbReference type="Proteomes" id="UP000019373">
    <property type="component" value="Unassembled WGS sequence"/>
</dbReference>
<keyword evidence="9" id="KW-1185">Reference proteome</keyword>
<evidence type="ECO:0000256" key="1">
    <source>
        <dbReference type="ARBA" id="ARBA00004141"/>
    </source>
</evidence>
<feature type="transmembrane region" description="Helical" evidence="6">
    <location>
        <begin position="266"/>
        <end position="288"/>
    </location>
</feature>
<feature type="transmembrane region" description="Helical" evidence="6">
    <location>
        <begin position="57"/>
        <end position="80"/>
    </location>
</feature>
<dbReference type="PANTHER" id="PTHR33048">
    <property type="entry name" value="PTH11-LIKE INTEGRAL MEMBRANE PROTEIN (AFU_ORTHOLOGUE AFUA_5G11245)"/>
    <property type="match status" value="1"/>
</dbReference>
<keyword evidence="4 6" id="KW-0472">Membrane</keyword>
<feature type="domain" description="Rhodopsin" evidence="7">
    <location>
        <begin position="41"/>
        <end position="289"/>
    </location>
</feature>
<name>U1I099_ENDPU</name>
<evidence type="ECO:0000313" key="9">
    <source>
        <dbReference type="Proteomes" id="UP000019373"/>
    </source>
</evidence>
<organism evidence="8 9">
    <name type="scientific">Endocarpon pusillum (strain Z07020 / HMAS-L-300199)</name>
    <name type="common">Lichen-forming fungus</name>
    <dbReference type="NCBI Taxonomy" id="1263415"/>
    <lineage>
        <taxon>Eukaryota</taxon>
        <taxon>Fungi</taxon>
        <taxon>Dikarya</taxon>
        <taxon>Ascomycota</taxon>
        <taxon>Pezizomycotina</taxon>
        <taxon>Eurotiomycetes</taxon>
        <taxon>Chaetothyriomycetidae</taxon>
        <taxon>Verrucariales</taxon>
        <taxon>Verrucariaceae</taxon>
        <taxon>Endocarpon</taxon>
    </lineage>
</organism>
<dbReference type="InterPro" id="IPR052337">
    <property type="entry name" value="SAT4-like"/>
</dbReference>
<evidence type="ECO:0000256" key="4">
    <source>
        <dbReference type="ARBA" id="ARBA00023136"/>
    </source>
</evidence>
<evidence type="ECO:0000259" key="7">
    <source>
        <dbReference type="Pfam" id="PF20684"/>
    </source>
</evidence>
<feature type="transmembrane region" description="Helical" evidence="6">
    <location>
        <begin position="226"/>
        <end position="246"/>
    </location>
</feature>
<feature type="transmembrane region" description="Helical" evidence="6">
    <location>
        <begin position="22"/>
        <end position="45"/>
    </location>
</feature>
<dbReference type="OrthoDB" id="5429740at2759"/>
<dbReference type="GO" id="GO:0016020">
    <property type="term" value="C:membrane"/>
    <property type="evidence" value="ECO:0007669"/>
    <property type="project" value="UniProtKB-SubCell"/>
</dbReference>
<evidence type="ECO:0000313" key="8">
    <source>
        <dbReference type="EMBL" id="ERF75274.1"/>
    </source>
</evidence>
<dbReference type="AlphaFoldDB" id="U1I099"/>
<feature type="transmembrane region" description="Helical" evidence="6">
    <location>
        <begin position="136"/>
        <end position="159"/>
    </location>
</feature>
<reference evidence="9" key="1">
    <citation type="journal article" date="2014" name="BMC Genomics">
        <title>Genome characteristics reveal the impact of lichenization on lichen-forming fungus Endocarpon pusillum Hedwig (Verrucariales, Ascomycota).</title>
        <authorList>
            <person name="Wang Y.-Y."/>
            <person name="Liu B."/>
            <person name="Zhang X.-Y."/>
            <person name="Zhou Q.-M."/>
            <person name="Zhang T."/>
            <person name="Li H."/>
            <person name="Yu Y.-F."/>
            <person name="Zhang X.-L."/>
            <person name="Hao X.-Y."/>
            <person name="Wang M."/>
            <person name="Wang L."/>
            <person name="Wei J.-C."/>
        </authorList>
    </citation>
    <scope>NUCLEOTIDE SEQUENCE [LARGE SCALE GENOMIC DNA]</scope>
    <source>
        <strain evidence="9">Z07020 / HMAS-L-300199</strain>
    </source>
</reference>
<dbReference type="GeneID" id="19235131"/>
<dbReference type="HOGENOM" id="CLU_640979_0_0_1"/>
<dbReference type="RefSeq" id="XP_007787286.1">
    <property type="nucleotide sequence ID" value="XM_007789096.1"/>
</dbReference>